<organism evidence="3 4">
    <name type="scientific">Hyphomonas johnsonii MHS-2</name>
    <dbReference type="NCBI Taxonomy" id="1280950"/>
    <lineage>
        <taxon>Bacteria</taxon>
        <taxon>Pseudomonadati</taxon>
        <taxon>Pseudomonadota</taxon>
        <taxon>Alphaproteobacteria</taxon>
        <taxon>Hyphomonadales</taxon>
        <taxon>Hyphomonadaceae</taxon>
        <taxon>Hyphomonas</taxon>
    </lineage>
</organism>
<gene>
    <name evidence="3" type="ORF">HJO_01035</name>
</gene>
<keyword evidence="1" id="KW-1133">Transmembrane helix</keyword>
<keyword evidence="1" id="KW-0812">Transmembrane</keyword>
<dbReference type="eggNOG" id="COG4575">
    <property type="taxonomic scope" value="Bacteria"/>
</dbReference>
<dbReference type="AlphaFoldDB" id="A0A059FTS1"/>
<dbReference type="Proteomes" id="UP000025171">
    <property type="component" value="Unassembled WGS sequence"/>
</dbReference>
<keyword evidence="1" id="KW-0472">Membrane</keyword>
<evidence type="ECO:0000313" key="4">
    <source>
        <dbReference type="Proteomes" id="UP000025171"/>
    </source>
</evidence>
<dbReference type="Pfam" id="PF19029">
    <property type="entry name" value="DUF883_C"/>
    <property type="match status" value="1"/>
</dbReference>
<feature type="domain" description="DUF883" evidence="2">
    <location>
        <begin position="76"/>
        <end position="98"/>
    </location>
</feature>
<reference evidence="3 4" key="1">
    <citation type="journal article" date="2014" name="Antonie Van Leeuwenhoek">
        <title>Hyphomonas beringensis sp. nov. and Hyphomonas chukchiensis sp. nov., isolated from surface seawater of the Bering Sea and Chukchi Sea.</title>
        <authorList>
            <person name="Li C."/>
            <person name="Lai Q."/>
            <person name="Li G."/>
            <person name="Dong C."/>
            <person name="Wang J."/>
            <person name="Liao Y."/>
            <person name="Shao Z."/>
        </authorList>
    </citation>
    <scope>NUCLEOTIDE SEQUENCE [LARGE SCALE GENOMIC DNA]</scope>
    <source>
        <strain evidence="3 4">MHS-2</strain>
    </source>
</reference>
<dbReference type="PATRIC" id="fig|1280950.3.peg.211"/>
<name>A0A059FTS1_9PROT</name>
<proteinExistence type="predicted"/>
<keyword evidence="4" id="KW-1185">Reference proteome</keyword>
<dbReference type="EMBL" id="ARYK01000001">
    <property type="protein sequence ID" value="KCZ93916.1"/>
    <property type="molecule type" value="Genomic_DNA"/>
</dbReference>
<evidence type="ECO:0000313" key="3">
    <source>
        <dbReference type="EMBL" id="KCZ93916.1"/>
    </source>
</evidence>
<evidence type="ECO:0000259" key="2">
    <source>
        <dbReference type="Pfam" id="PF19029"/>
    </source>
</evidence>
<comment type="caution">
    <text evidence="3">The sequence shown here is derived from an EMBL/GenBank/DDBJ whole genome shotgun (WGS) entry which is preliminary data.</text>
</comment>
<dbReference type="STRING" id="1280950.HJO_01035"/>
<sequence length="101" mass="10556">MMSTTTATGAKNASTDTEVEALKADIAALRGDLKQVVSDIRGIAKTKAEAGVDRGAELASKATEQLGETRTVVETRIRENPLTAIGIAFGAGLVLAMLRRN</sequence>
<protein>
    <recommendedName>
        <fullName evidence="2">DUF883 domain-containing protein</fullName>
    </recommendedName>
</protein>
<feature type="transmembrane region" description="Helical" evidence="1">
    <location>
        <begin position="81"/>
        <end position="98"/>
    </location>
</feature>
<dbReference type="InterPro" id="IPR043605">
    <property type="entry name" value="DUF883_C"/>
</dbReference>
<accession>A0A059FTS1</accession>
<evidence type="ECO:0000256" key="1">
    <source>
        <dbReference type="SAM" id="Phobius"/>
    </source>
</evidence>